<organism evidence="1 2">
    <name type="scientific">Acetobacter malorum DSM 14337</name>
    <dbReference type="NCBI Taxonomy" id="1307910"/>
    <lineage>
        <taxon>Bacteria</taxon>
        <taxon>Pseudomonadati</taxon>
        <taxon>Pseudomonadota</taxon>
        <taxon>Alphaproteobacteria</taxon>
        <taxon>Acetobacterales</taxon>
        <taxon>Acetobacteraceae</taxon>
        <taxon>Acetobacter</taxon>
    </lineage>
</organism>
<sequence length="79" mass="8361">MPSDLSWGLWVAICRFGVLSESLWRHAIEAGVGSDSILVGPPGVDDRPSVGEVAEQVLVEAFVAEPAVETLDADFSHLG</sequence>
<reference evidence="1" key="1">
    <citation type="submission" date="2013-04" db="EMBL/GenBank/DDBJ databases">
        <title>The genome sequencing project of 58 acetic acid bacteria.</title>
        <authorList>
            <person name="Okamoto-Kainuma A."/>
            <person name="Ishikawa M."/>
            <person name="Umino S."/>
            <person name="Koizumi Y."/>
            <person name="Shiwa Y."/>
            <person name="Yoshikawa H."/>
            <person name="Matsutani M."/>
            <person name="Matsushita K."/>
        </authorList>
    </citation>
    <scope>NUCLEOTIDE SEQUENCE</scope>
    <source>
        <strain evidence="1">DSM 14337</strain>
    </source>
</reference>
<proteinExistence type="predicted"/>
<keyword evidence="2" id="KW-1185">Reference proteome</keyword>
<dbReference type="Proteomes" id="UP001065047">
    <property type="component" value="Unassembled WGS sequence"/>
</dbReference>
<dbReference type="EMBL" id="BAPF01000022">
    <property type="protein sequence ID" value="GBQ79844.1"/>
    <property type="molecule type" value="Genomic_DNA"/>
</dbReference>
<name>A0ABQ0PSP0_9PROT</name>
<accession>A0ABQ0PSP0</accession>
<gene>
    <name evidence="1" type="ORF">AA14337_1555</name>
</gene>
<comment type="caution">
    <text evidence="1">The sequence shown here is derived from an EMBL/GenBank/DDBJ whole genome shotgun (WGS) entry which is preliminary data.</text>
</comment>
<protein>
    <submittedName>
        <fullName evidence="1">Uncharacterized protein</fullName>
    </submittedName>
</protein>
<evidence type="ECO:0000313" key="2">
    <source>
        <dbReference type="Proteomes" id="UP001065047"/>
    </source>
</evidence>
<evidence type="ECO:0000313" key="1">
    <source>
        <dbReference type="EMBL" id="GBQ79844.1"/>
    </source>
</evidence>